<evidence type="ECO:0000313" key="2">
    <source>
        <dbReference type="Proteomes" id="UP000045782"/>
    </source>
</evidence>
<dbReference type="EMBL" id="CSWP01000003">
    <property type="protein sequence ID" value="CPV45914.1"/>
    <property type="molecule type" value="Genomic_DNA"/>
</dbReference>
<evidence type="ECO:0008006" key="3">
    <source>
        <dbReference type="Google" id="ProtNLM"/>
    </source>
</evidence>
<reference evidence="1 2" key="1">
    <citation type="submission" date="2015-03" db="EMBL/GenBank/DDBJ databases">
        <authorList>
            <person name="Murphy D."/>
        </authorList>
    </citation>
    <scope>NUCLEOTIDE SEQUENCE [LARGE SCALE GENOMIC DNA]</scope>
    <source>
        <strain evidence="1 2">PAP088</strain>
    </source>
</reference>
<dbReference type="AlphaFoldDB" id="A0A0U0YNC1"/>
<evidence type="ECO:0000313" key="1">
    <source>
        <dbReference type="EMBL" id="CPV45914.1"/>
    </source>
</evidence>
<dbReference type="Proteomes" id="UP000045782">
    <property type="component" value="Unassembled WGS sequence"/>
</dbReference>
<name>A0A0U0YNC1_9MYCO</name>
<protein>
    <recommendedName>
        <fullName evidence="3">Alpha/beta hydrolase</fullName>
    </recommendedName>
</protein>
<dbReference type="Gene3D" id="3.40.50.1820">
    <property type="entry name" value="alpha/beta hydrolase"/>
    <property type="match status" value="1"/>
</dbReference>
<dbReference type="SUPFAM" id="SSF53474">
    <property type="entry name" value="alpha/beta-Hydrolases"/>
    <property type="match status" value="1"/>
</dbReference>
<gene>
    <name evidence="1" type="ORF">ERS075579_01699</name>
</gene>
<dbReference type="InterPro" id="IPR029058">
    <property type="entry name" value="AB_hydrolase_fold"/>
</dbReference>
<proteinExistence type="predicted"/>
<accession>A0A0U0YNC1</accession>
<sequence>MPEKIDEVDQLIKQLAETFGRPIRSPILHWPDEYGLEYESVSFPSEDGVPLDAWFIPCKGSNKIAIANHPIWHNRYGLPAHLEPWKQIGAAGGNDFEVNFMADYKNLHDAGYNVLTYDMRNFGHSGIGNGGVGSNGIFESRDVIGSIQYVRSRPDTKDMTVVLFSRCCGMNATFIAHDRRPEVFRDIRAIVSPQPVSLRPFYERITEILGITDRLDDIEREIQLITSFKFDDMSPIPYAKSMDIPTFLVQVRNDALTKESDVQTIFDSIPTNDKKLFWIENSTRRWDGYNYFPHNPEQLIDWFDTHTS</sequence>
<organism evidence="1 2">
    <name type="scientific">Mycobacteroides abscessus</name>
    <dbReference type="NCBI Taxonomy" id="36809"/>
    <lineage>
        <taxon>Bacteria</taxon>
        <taxon>Bacillati</taxon>
        <taxon>Actinomycetota</taxon>
        <taxon>Actinomycetes</taxon>
        <taxon>Mycobacteriales</taxon>
        <taxon>Mycobacteriaceae</taxon>
        <taxon>Mycobacteroides</taxon>
    </lineage>
</organism>
<dbReference type="RefSeq" id="WP_005064648.1">
    <property type="nucleotide sequence ID" value="NZ_CP014951.1"/>
</dbReference>